<gene>
    <name evidence="1" type="ORF">BARVI_10800</name>
</gene>
<protein>
    <submittedName>
        <fullName evidence="1">Uncharacterized protein</fullName>
    </submittedName>
</protein>
<organism evidence="1 2">
    <name type="scientific">Barnesiella viscericola DSM 18177</name>
    <dbReference type="NCBI Taxonomy" id="880074"/>
    <lineage>
        <taxon>Bacteria</taxon>
        <taxon>Pseudomonadati</taxon>
        <taxon>Bacteroidota</taxon>
        <taxon>Bacteroidia</taxon>
        <taxon>Bacteroidales</taxon>
        <taxon>Barnesiellaceae</taxon>
        <taxon>Barnesiella</taxon>
    </lineage>
</organism>
<sequence>MFYSIKKLPKNLEGMVERVYLCIAFRKNNGSTEGKTKGTVH</sequence>
<reference evidence="1 2" key="1">
    <citation type="submission" date="2013-12" db="EMBL/GenBank/DDBJ databases">
        <authorList>
            <consortium name="DOE Joint Genome Institute"/>
            <person name="Eisen J."/>
            <person name="Huntemann M."/>
            <person name="Han J."/>
            <person name="Chen A."/>
            <person name="Kyrpides N."/>
            <person name="Mavromatis K."/>
            <person name="Markowitz V."/>
            <person name="Palaniappan K."/>
            <person name="Ivanova N."/>
            <person name="Schaumberg A."/>
            <person name="Pati A."/>
            <person name="Liolios K."/>
            <person name="Nordberg H.P."/>
            <person name="Cantor M.N."/>
            <person name="Hua S.X."/>
            <person name="Woyke T."/>
        </authorList>
    </citation>
    <scope>NUCLEOTIDE SEQUENCE [LARGE SCALE GENOMIC DNA]</scope>
    <source>
        <strain evidence="2">DSM 18177</strain>
    </source>
</reference>
<proteinExistence type="predicted"/>
<dbReference type="Proteomes" id="UP000018901">
    <property type="component" value="Chromosome"/>
</dbReference>
<dbReference type="KEGG" id="bvs:BARVI_10800"/>
<dbReference type="AlphaFoldDB" id="W0ESY1"/>
<dbReference type="HOGENOM" id="CLU_3266302_0_0_10"/>
<keyword evidence="2" id="KW-1185">Reference proteome</keyword>
<evidence type="ECO:0000313" key="2">
    <source>
        <dbReference type="Proteomes" id="UP000018901"/>
    </source>
</evidence>
<accession>W0ESY1</accession>
<dbReference type="EMBL" id="CP007034">
    <property type="protein sequence ID" value="AHF13935.1"/>
    <property type="molecule type" value="Genomic_DNA"/>
</dbReference>
<evidence type="ECO:0000313" key="1">
    <source>
        <dbReference type="EMBL" id="AHF13935.1"/>
    </source>
</evidence>
<name>W0ESY1_9BACT</name>